<evidence type="ECO:0000256" key="7">
    <source>
        <dbReference type="SAM" id="MobiDB-lite"/>
    </source>
</evidence>
<evidence type="ECO:0000256" key="1">
    <source>
        <dbReference type="ARBA" id="ARBA00004123"/>
    </source>
</evidence>
<dbReference type="Proteomes" id="UP000670152">
    <property type="component" value="Unassembled WGS sequence"/>
</dbReference>
<protein>
    <recommendedName>
        <fullName evidence="5">Glutamate-rich WD repeat-containing protein 1</fullName>
    </recommendedName>
</protein>
<evidence type="ECO:0000313" key="10">
    <source>
        <dbReference type="Proteomes" id="UP000670152"/>
    </source>
</evidence>
<feature type="domain" description="Histone-binding protein RBBP4-like N-terminal" evidence="8">
    <location>
        <begin position="60"/>
        <end position="126"/>
    </location>
</feature>
<evidence type="ECO:0000256" key="4">
    <source>
        <dbReference type="ARBA" id="ARBA00023242"/>
    </source>
</evidence>
<evidence type="ECO:0000256" key="3">
    <source>
        <dbReference type="ARBA" id="ARBA00022737"/>
    </source>
</evidence>
<dbReference type="GO" id="GO:0005730">
    <property type="term" value="C:nucleolus"/>
    <property type="evidence" value="ECO:0007669"/>
    <property type="project" value="TreeGrafter"/>
</dbReference>
<evidence type="ECO:0000256" key="6">
    <source>
        <dbReference type="PROSITE-ProRule" id="PRU00221"/>
    </source>
</evidence>
<organism evidence="9 10">
    <name type="scientific">Acromyrmex heyeri</name>
    <dbReference type="NCBI Taxonomy" id="230685"/>
    <lineage>
        <taxon>Eukaryota</taxon>
        <taxon>Metazoa</taxon>
        <taxon>Ecdysozoa</taxon>
        <taxon>Arthropoda</taxon>
        <taxon>Hexapoda</taxon>
        <taxon>Insecta</taxon>
        <taxon>Pterygota</taxon>
        <taxon>Neoptera</taxon>
        <taxon>Endopterygota</taxon>
        <taxon>Hymenoptera</taxon>
        <taxon>Apocrita</taxon>
        <taxon>Aculeata</taxon>
        <taxon>Formicoidea</taxon>
        <taxon>Formicidae</taxon>
        <taxon>Myrmicinae</taxon>
        <taxon>Acromyrmex</taxon>
    </lineage>
</organism>
<feature type="repeat" description="WD" evidence="6">
    <location>
        <begin position="370"/>
        <end position="405"/>
    </location>
</feature>
<dbReference type="PROSITE" id="PS00678">
    <property type="entry name" value="WD_REPEATS_1"/>
    <property type="match status" value="2"/>
</dbReference>
<dbReference type="InterPro" id="IPR022052">
    <property type="entry name" value="Histone-bd_RBBP4-like_N"/>
</dbReference>
<dbReference type="InterPro" id="IPR001680">
    <property type="entry name" value="WD40_rpt"/>
</dbReference>
<dbReference type="PANTHER" id="PTHR45903">
    <property type="entry name" value="GLUTAMATE-RICH WD REPEAT-CONTAINING PROTEIN 1"/>
    <property type="match status" value="1"/>
</dbReference>
<dbReference type="InterPro" id="IPR015943">
    <property type="entry name" value="WD40/YVTN_repeat-like_dom_sf"/>
</dbReference>
<dbReference type="Gene3D" id="2.130.10.10">
    <property type="entry name" value="YVTN repeat-like/Quinoprotein amine dehydrogenase"/>
    <property type="match status" value="1"/>
</dbReference>
<evidence type="ECO:0000259" key="8">
    <source>
        <dbReference type="Pfam" id="PF12265"/>
    </source>
</evidence>
<dbReference type="Pfam" id="PF00400">
    <property type="entry name" value="WD40"/>
    <property type="match status" value="3"/>
</dbReference>
<name>A0A836FQX9_9HYME</name>
<feature type="repeat" description="WD" evidence="6">
    <location>
        <begin position="322"/>
        <end position="357"/>
    </location>
</feature>
<feature type="region of interest" description="Disordered" evidence="7">
    <location>
        <begin position="126"/>
        <end position="155"/>
    </location>
</feature>
<dbReference type="InterPro" id="IPR019775">
    <property type="entry name" value="WD40_repeat_CS"/>
</dbReference>
<feature type="non-terminal residue" evidence="9">
    <location>
        <position position="465"/>
    </location>
</feature>
<sequence>MPVNFKDISEKMKEEPMEDIANEESSESSDESMEGENANESQTETKSQVYLPGQALQEGEELTVDKSAYKLLHHAQSGAPCLSFDVIPDDLGNSRESYPLNMYIVAGTQAARTHVNNLLVMKMSNLRGNKQHSDDSESESSDSEDEDDESKPVMSVAPIKHQGCINRVRCTKIGGGILAASWSELGRVNIWNLQEQLSAVENPSLLTAYRNKCDKASADIKPLYAFKGHLSEGFGLDWSRLEPGTLASGDCKGNIHIWRVDNSGASWHVDQRPYNSHAPHSVEDLQWSPIEKNVLASCSIDRSIKIWDMRASPQNACMLTASGTHTADINVISWNLKESQFMVSGGDDGMLCVWDLRQFGPNGASPVATFKQHTAPVTTVEWHPTEATVFASGGADDQIAQWDLSVEADHTEELQDSVLAKLPPQLLFIHQGQSDIKELHWHPQCPGTIISTAHSGFNIFRTISV</sequence>
<proteinExistence type="predicted"/>
<dbReference type="PRINTS" id="PR00320">
    <property type="entry name" value="GPROTEINBRPT"/>
</dbReference>
<comment type="subcellular location">
    <subcellularLocation>
        <location evidence="1">Nucleus</location>
    </subcellularLocation>
</comment>
<accession>A0A836FQX9</accession>
<evidence type="ECO:0000313" key="9">
    <source>
        <dbReference type="EMBL" id="KAG5324148.1"/>
    </source>
</evidence>
<keyword evidence="3" id="KW-0677">Repeat</keyword>
<comment type="caution">
    <text evidence="9">The sequence shown here is derived from an EMBL/GenBank/DDBJ whole genome shotgun (WGS) entry which is preliminary data.</text>
</comment>
<dbReference type="PROSITE" id="PS50294">
    <property type="entry name" value="WD_REPEATS_REGION"/>
    <property type="match status" value="2"/>
</dbReference>
<keyword evidence="10" id="KW-1185">Reference proteome</keyword>
<dbReference type="OrthoDB" id="2161379at2759"/>
<feature type="compositionally biased region" description="Acidic residues" evidence="7">
    <location>
        <begin position="16"/>
        <end position="34"/>
    </location>
</feature>
<keyword evidence="2 6" id="KW-0853">WD repeat</keyword>
<dbReference type="PROSITE" id="PS50082">
    <property type="entry name" value="WD_REPEATS_2"/>
    <property type="match status" value="3"/>
</dbReference>
<dbReference type="Pfam" id="PF12265">
    <property type="entry name" value="CAF1C_H4-bd"/>
    <property type="match status" value="1"/>
</dbReference>
<evidence type="ECO:0000256" key="5">
    <source>
        <dbReference type="ARBA" id="ARBA00040876"/>
    </source>
</evidence>
<dbReference type="InterPro" id="IPR020472">
    <property type="entry name" value="WD40_PAC1"/>
</dbReference>
<feature type="non-terminal residue" evidence="9">
    <location>
        <position position="1"/>
    </location>
</feature>
<feature type="compositionally biased region" description="Acidic residues" evidence="7">
    <location>
        <begin position="136"/>
        <end position="149"/>
    </location>
</feature>
<dbReference type="SMART" id="SM00320">
    <property type="entry name" value="WD40"/>
    <property type="match status" value="6"/>
</dbReference>
<dbReference type="GO" id="GO:0042254">
    <property type="term" value="P:ribosome biogenesis"/>
    <property type="evidence" value="ECO:0007669"/>
    <property type="project" value="TreeGrafter"/>
</dbReference>
<feature type="compositionally biased region" description="Polar residues" evidence="7">
    <location>
        <begin position="38"/>
        <end position="47"/>
    </location>
</feature>
<dbReference type="EMBL" id="JAANIB010008261">
    <property type="protein sequence ID" value="KAG5324148.1"/>
    <property type="molecule type" value="Genomic_DNA"/>
</dbReference>
<keyword evidence="4" id="KW-0539">Nucleus</keyword>
<feature type="repeat" description="WD" evidence="6">
    <location>
        <begin position="282"/>
        <end position="310"/>
    </location>
</feature>
<evidence type="ECO:0000256" key="2">
    <source>
        <dbReference type="ARBA" id="ARBA00022574"/>
    </source>
</evidence>
<gene>
    <name evidence="9" type="primary">Grwd1</name>
    <name evidence="9" type="ORF">G6Z77_0015520</name>
</gene>
<dbReference type="AlphaFoldDB" id="A0A836FQX9"/>
<dbReference type="InterPro" id="IPR051972">
    <property type="entry name" value="Glutamate-rich_WD_repeat"/>
</dbReference>
<dbReference type="InterPro" id="IPR036322">
    <property type="entry name" value="WD40_repeat_dom_sf"/>
</dbReference>
<feature type="region of interest" description="Disordered" evidence="7">
    <location>
        <begin position="1"/>
        <end position="47"/>
    </location>
</feature>
<dbReference type="SUPFAM" id="SSF50978">
    <property type="entry name" value="WD40 repeat-like"/>
    <property type="match status" value="1"/>
</dbReference>
<reference evidence="9 10" key="1">
    <citation type="submission" date="2020-02" db="EMBL/GenBank/DDBJ databases">
        <title>Relaxed selection underlies rapid genomic changes in the transitions from sociality to social parasitism in ants.</title>
        <authorList>
            <person name="Bi X."/>
        </authorList>
    </citation>
    <scope>NUCLEOTIDE SEQUENCE [LARGE SCALE GENOMIC DNA]</scope>
    <source>
        <strain evidence="9">BGI-DK2014b</strain>
        <tissue evidence="9">Whole body</tissue>
    </source>
</reference>
<dbReference type="PANTHER" id="PTHR45903:SF1">
    <property type="entry name" value="GLUTAMATE-RICH WD REPEAT-CONTAINING PROTEIN 1"/>
    <property type="match status" value="1"/>
</dbReference>